<dbReference type="InterPro" id="IPR033138">
    <property type="entry name" value="Cu_oxidase_CS"/>
</dbReference>
<dbReference type="GO" id="GO:0009055">
    <property type="term" value="F:electron transfer activity"/>
    <property type="evidence" value="ECO:0007669"/>
    <property type="project" value="InterPro"/>
</dbReference>
<keyword evidence="1" id="KW-0813">Transport</keyword>
<dbReference type="PROSITE" id="PS00196">
    <property type="entry name" value="COPPER_BLUE"/>
    <property type="match status" value="1"/>
</dbReference>
<keyword evidence="3" id="KW-0249">Electron transport</keyword>
<dbReference type="Proteomes" id="UP000694308">
    <property type="component" value="Unassembled WGS sequence"/>
</dbReference>
<dbReference type="PROSITE" id="PS00079">
    <property type="entry name" value="MULTICOPPER_OXIDASE1"/>
    <property type="match status" value="1"/>
</dbReference>
<evidence type="ECO:0000256" key="3">
    <source>
        <dbReference type="ARBA" id="ARBA00022982"/>
    </source>
</evidence>
<dbReference type="AlphaFoldDB" id="A0A949WXE4"/>
<dbReference type="Pfam" id="PF00127">
    <property type="entry name" value="Copper-bind"/>
    <property type="match status" value="1"/>
</dbReference>
<feature type="domain" description="Blue (type 1) copper" evidence="6">
    <location>
        <begin position="159"/>
        <end position="245"/>
    </location>
</feature>
<evidence type="ECO:0000259" key="6">
    <source>
        <dbReference type="Pfam" id="PF00127"/>
    </source>
</evidence>
<keyword evidence="8" id="KW-1185">Reference proteome</keyword>
<evidence type="ECO:0000313" key="8">
    <source>
        <dbReference type="Proteomes" id="UP000694308"/>
    </source>
</evidence>
<keyword evidence="5" id="KW-1133">Transmembrane helix</keyword>
<sequence length="245" mass="26636">MRSTKLMWSGIIVLVVLLFASYLVPSFYFIGYAASKEGSSVSDNYGNSNSSNNSSDNNGFGRNFYSYGMMSGYGGMMGGNWGSGINQSTNNALSEDEANKDMEDSLKNATVDKEKNTVSYSGDDIKIVVLGGPKQADEKFIIGGLINPTVYTPKNSNVTLEFINEDEGMYHNVAITDAAPPYAYMNMMQGQIYPGSYAGMLPPAVDGQFYSDSTTFNASYAGEFYYICQYPGHAAKGMYGKIIVK</sequence>
<keyword evidence="5" id="KW-0812">Transmembrane</keyword>
<keyword evidence="5" id="KW-0472">Membrane</keyword>
<evidence type="ECO:0000256" key="4">
    <source>
        <dbReference type="ARBA" id="ARBA00023008"/>
    </source>
</evidence>
<dbReference type="InterPro" id="IPR028871">
    <property type="entry name" value="BlueCu_1_BS"/>
</dbReference>
<keyword evidence="4" id="KW-0186">Copper</keyword>
<accession>A0A949WXE4</accession>
<comment type="caution">
    <text evidence="7">The sequence shown here is derived from an EMBL/GenBank/DDBJ whole genome shotgun (WGS) entry which is preliminary data.</text>
</comment>
<reference evidence="7" key="1">
    <citation type="submission" date="2020-12" db="EMBL/GenBank/DDBJ databases">
        <title>Clostridium thailandense sp. nov., a novel acetogenic bacterium isolated from peat land soil in Thailand.</title>
        <authorList>
            <person name="Chaikitkaew S."/>
            <person name="Birkeland N.K."/>
        </authorList>
    </citation>
    <scope>NUCLEOTIDE SEQUENCE</scope>
    <source>
        <strain evidence="7">PL3</strain>
    </source>
</reference>
<dbReference type="EMBL" id="JAEEGC010000137">
    <property type="protein sequence ID" value="MBV7275857.1"/>
    <property type="molecule type" value="Genomic_DNA"/>
</dbReference>
<protein>
    <recommendedName>
        <fullName evidence="6">Blue (type 1) copper domain-containing protein</fullName>
    </recommendedName>
</protein>
<keyword evidence="2" id="KW-0479">Metal-binding</keyword>
<dbReference type="RefSeq" id="WP_218322900.1">
    <property type="nucleotide sequence ID" value="NZ_JAEEGC010000137.1"/>
</dbReference>
<organism evidence="7 8">
    <name type="scientific">Clostridium thailandense</name>
    <dbReference type="NCBI Taxonomy" id="2794346"/>
    <lineage>
        <taxon>Bacteria</taxon>
        <taxon>Bacillati</taxon>
        <taxon>Bacillota</taxon>
        <taxon>Clostridia</taxon>
        <taxon>Eubacteriales</taxon>
        <taxon>Clostridiaceae</taxon>
        <taxon>Clostridium</taxon>
    </lineage>
</organism>
<name>A0A949WXE4_9CLOT</name>
<dbReference type="InterPro" id="IPR000923">
    <property type="entry name" value="BlueCu_1"/>
</dbReference>
<evidence type="ECO:0000256" key="2">
    <source>
        <dbReference type="ARBA" id="ARBA00022723"/>
    </source>
</evidence>
<evidence type="ECO:0000313" key="7">
    <source>
        <dbReference type="EMBL" id="MBV7275857.1"/>
    </source>
</evidence>
<evidence type="ECO:0000256" key="1">
    <source>
        <dbReference type="ARBA" id="ARBA00022448"/>
    </source>
</evidence>
<proteinExistence type="predicted"/>
<feature type="transmembrane region" description="Helical" evidence="5">
    <location>
        <begin position="6"/>
        <end position="30"/>
    </location>
</feature>
<dbReference type="GO" id="GO:0005507">
    <property type="term" value="F:copper ion binding"/>
    <property type="evidence" value="ECO:0007669"/>
    <property type="project" value="InterPro"/>
</dbReference>
<evidence type="ECO:0000256" key="5">
    <source>
        <dbReference type="SAM" id="Phobius"/>
    </source>
</evidence>
<gene>
    <name evidence="7" type="ORF">I6U48_23460</name>
</gene>